<feature type="chain" id="PRO_5011980050" evidence="1">
    <location>
        <begin position="24"/>
        <end position="393"/>
    </location>
</feature>
<protein>
    <submittedName>
        <fullName evidence="3">Dihydroorotase</fullName>
    </submittedName>
</protein>
<evidence type="ECO:0000313" key="3">
    <source>
        <dbReference type="EMBL" id="SHK59415.1"/>
    </source>
</evidence>
<dbReference type="PANTHER" id="PTHR42717:SF1">
    <property type="entry name" value="IMIDAZOLONEPROPIONASE AND RELATED AMIDOHYDROLASES"/>
    <property type="match status" value="1"/>
</dbReference>
<dbReference type="InterPro" id="IPR006680">
    <property type="entry name" value="Amidohydro-rel"/>
</dbReference>
<evidence type="ECO:0000313" key="4">
    <source>
        <dbReference type="Proteomes" id="UP000189935"/>
    </source>
</evidence>
<dbReference type="Pfam" id="PF01979">
    <property type="entry name" value="Amidohydro_1"/>
    <property type="match status" value="1"/>
</dbReference>
<name>A0A1M6TR13_9BRAD</name>
<accession>A0A1M6TR13</accession>
<proteinExistence type="predicted"/>
<dbReference type="PANTHER" id="PTHR42717">
    <property type="entry name" value="DIHYDROOROTASE-RELATED"/>
    <property type="match status" value="1"/>
</dbReference>
<dbReference type="GO" id="GO:0016810">
    <property type="term" value="F:hydrolase activity, acting on carbon-nitrogen (but not peptide) bonds"/>
    <property type="evidence" value="ECO:0007669"/>
    <property type="project" value="InterPro"/>
</dbReference>
<dbReference type="Proteomes" id="UP000189935">
    <property type="component" value="Chromosome I"/>
</dbReference>
<reference evidence="3 4" key="1">
    <citation type="submission" date="2016-11" db="EMBL/GenBank/DDBJ databases">
        <authorList>
            <person name="Jaros S."/>
            <person name="Januszkiewicz K."/>
            <person name="Wedrychowicz H."/>
        </authorList>
    </citation>
    <scope>NUCLEOTIDE SEQUENCE [LARGE SCALE GENOMIC DNA]</scope>
    <source>
        <strain evidence="3 4">GAS499</strain>
    </source>
</reference>
<feature type="signal peptide" evidence="1">
    <location>
        <begin position="1"/>
        <end position="23"/>
    </location>
</feature>
<dbReference type="InterPro" id="IPR032466">
    <property type="entry name" value="Metal_Hydrolase"/>
</dbReference>
<dbReference type="GO" id="GO:0019213">
    <property type="term" value="F:deacetylase activity"/>
    <property type="evidence" value="ECO:0007669"/>
    <property type="project" value="InterPro"/>
</dbReference>
<sequence length="393" mass="41434">MNRRQMVCATGAALFAPISRAHAASYDLVIKGGRVIDPSAGLDAIRDVAISGGRIAAVEAGIAADATETIDARGKIVAPGLIDIHTHAGRSKEGPPMCLQDGVTGWVDAGTGGADNMDAVAAVARGAPQIGRCLVNIARTGVIAPGGELHDINAANVALARGAIERNRDVVVGVKARLSDNVAGANDLEALRRAQEAAAPFNLPVMIHIGQNYSPLRAILALLKRGDIVTHMYAPGTNGILDDKGILLPEVMAARRRGIIFDFGNGVADHFDWDTVEKATRQGLWPDTFSTDWNTASKTSGVVDLPNVMSKFIMFGMPLSQIIACATVNAARCFPSFDDRGTINVGAPADVAMLELRDGSFEFLDNYKGTRTGRQRLFPAETVLAGKHVPRAA</sequence>
<dbReference type="InterPro" id="IPR011059">
    <property type="entry name" value="Metal-dep_hydrolase_composite"/>
</dbReference>
<dbReference type="SUPFAM" id="SSF51338">
    <property type="entry name" value="Composite domain of metallo-dependent hydrolases"/>
    <property type="match status" value="1"/>
</dbReference>
<dbReference type="OrthoDB" id="9796020at2"/>
<evidence type="ECO:0000259" key="2">
    <source>
        <dbReference type="Pfam" id="PF01979"/>
    </source>
</evidence>
<dbReference type="EMBL" id="LT670844">
    <property type="protein sequence ID" value="SHK59415.1"/>
    <property type="molecule type" value="Genomic_DNA"/>
</dbReference>
<gene>
    <name evidence="3" type="ORF">SAMN05444159_3669</name>
</gene>
<keyword evidence="1" id="KW-0732">Signal</keyword>
<dbReference type="Gene3D" id="3.20.20.140">
    <property type="entry name" value="Metal-dependent hydrolases"/>
    <property type="match status" value="1"/>
</dbReference>
<dbReference type="RefSeq" id="WP_079540067.1">
    <property type="nucleotide sequence ID" value="NZ_LT670844.1"/>
</dbReference>
<evidence type="ECO:0000256" key="1">
    <source>
        <dbReference type="SAM" id="SignalP"/>
    </source>
</evidence>
<dbReference type="SUPFAM" id="SSF51556">
    <property type="entry name" value="Metallo-dependent hydrolases"/>
    <property type="match status" value="1"/>
</dbReference>
<dbReference type="Gene3D" id="2.30.40.10">
    <property type="entry name" value="Urease, subunit C, domain 1"/>
    <property type="match status" value="1"/>
</dbReference>
<feature type="domain" description="Amidohydrolase-related" evidence="2">
    <location>
        <begin position="76"/>
        <end position="356"/>
    </location>
</feature>
<dbReference type="AlphaFoldDB" id="A0A1M6TR13"/>
<organism evidence="3 4">
    <name type="scientific">Bradyrhizobium lablabi</name>
    <dbReference type="NCBI Taxonomy" id="722472"/>
    <lineage>
        <taxon>Bacteria</taxon>
        <taxon>Pseudomonadati</taxon>
        <taxon>Pseudomonadota</taxon>
        <taxon>Alphaproteobacteria</taxon>
        <taxon>Hyphomicrobiales</taxon>
        <taxon>Nitrobacteraceae</taxon>
        <taxon>Bradyrhizobium</taxon>
    </lineage>
</organism>
<dbReference type="InterPro" id="IPR020043">
    <property type="entry name" value="Deacetylase_Atu3266-like"/>
</dbReference>